<dbReference type="EMBL" id="LN890945">
    <property type="protein sequence ID" value="CUS15627.1"/>
    <property type="molecule type" value="Genomic_DNA"/>
</dbReference>
<protein>
    <submittedName>
        <fullName evidence="2">Uncharacterized protein</fullName>
    </submittedName>
</protein>
<sequence length="770" mass="86373">MPSAAPRTFLPRPQPCFNRAPLNSQNEISMSSLAESMFSFYYEGTPELDGDLLEEMMYDNGATFYYESSSSSCGSSFVEDDGGYGEEEEEEEEEEKAVAAVRLPVELLEVIFGFVAPDAADDGFGSVKDLRSYFYNTRADRRMMQLWRTLLLSCFTVSGKSTEARNATLFPYINYVANLDTRTLVMVLTEIMKSQRTSGNKSPTLGKKAAQYFFDGLLGGLEVSGASRRDKRGDKMVVGGAEYGWASPVYGREVKHLKGFTIPELGQLRVHEPVRMSHPISMIYSLQNVSRLVISSGWMVCAELGRAIASIRPTLIYPSTASLSQRRRHSNKSDSFSLTILDWRFKTHYDPYYNHDEDWETNRSAYNKTVSTLDSFFEALNPNSVTSLDLDFDIRYSRFSGKDLGNGPLALRQSRSIKALKLARMRCDSFKLWRMFTEMGYAGFSPQSLKLINLFVDNASTSQSFTGWSFAPGFLHNMRDLEFTKFAGMFDLAAAIIQIKGVNSQLEHSLSRGGQQSKREKSARIDSLSLSYDVKQTDSSMTNLFLAPLASLGSSLTYLKLQDMDFANPCPGSVYYSRDTILHHSPLESLTKLKTLILAGDVSVFLLSDRLPSVIRCMRRSITYIDICLSTKDLGDALLQKSFAPSENLQTLILRAWDKLVTLEPTATPNPTPGRVVPWIEYPPLLTNRRFWQTSLWPVCPKVTAEGTIGFLARKRGGLKKFGFSKAFCREGGRGRWGEVAEVMKRMGGRFLPKADKEGRSWDEGLPASE</sequence>
<feature type="compositionally biased region" description="Acidic residues" evidence="1">
    <location>
        <begin position="78"/>
        <end position="93"/>
    </location>
</feature>
<evidence type="ECO:0000256" key="1">
    <source>
        <dbReference type="SAM" id="MobiDB-lite"/>
    </source>
</evidence>
<gene>
    <name evidence="2" type="ORF">GSTUAT00000330001</name>
</gene>
<organism evidence="2 3">
    <name type="scientific">Tuber aestivum</name>
    <name type="common">summer truffle</name>
    <dbReference type="NCBI Taxonomy" id="59557"/>
    <lineage>
        <taxon>Eukaryota</taxon>
        <taxon>Fungi</taxon>
        <taxon>Dikarya</taxon>
        <taxon>Ascomycota</taxon>
        <taxon>Pezizomycotina</taxon>
        <taxon>Pezizomycetes</taxon>
        <taxon>Pezizales</taxon>
        <taxon>Tuberaceae</taxon>
        <taxon>Tuber</taxon>
    </lineage>
</organism>
<keyword evidence="3" id="KW-1185">Reference proteome</keyword>
<dbReference type="Proteomes" id="UP001412239">
    <property type="component" value="Unassembled WGS sequence"/>
</dbReference>
<reference evidence="2" key="1">
    <citation type="submission" date="2015-10" db="EMBL/GenBank/DDBJ databases">
        <authorList>
            <person name="Regsiter A."/>
            <person name="william w."/>
        </authorList>
    </citation>
    <scope>NUCLEOTIDE SEQUENCE</scope>
    <source>
        <strain evidence="2">Montdore</strain>
    </source>
</reference>
<name>A0A292QA68_9PEZI</name>
<feature type="region of interest" description="Disordered" evidence="1">
    <location>
        <begin position="69"/>
        <end position="93"/>
    </location>
</feature>
<evidence type="ECO:0000313" key="3">
    <source>
        <dbReference type="Proteomes" id="UP001412239"/>
    </source>
</evidence>
<proteinExistence type="predicted"/>
<dbReference type="AlphaFoldDB" id="A0A292QA68"/>
<evidence type="ECO:0000313" key="2">
    <source>
        <dbReference type="EMBL" id="CUS15627.1"/>
    </source>
</evidence>
<accession>A0A292QA68</accession>